<gene>
    <name evidence="4" type="ORF">C0Q70_20587</name>
</gene>
<evidence type="ECO:0000313" key="5">
    <source>
        <dbReference type="Proteomes" id="UP000245119"/>
    </source>
</evidence>
<organism evidence="4 5">
    <name type="scientific">Pomacea canaliculata</name>
    <name type="common">Golden apple snail</name>
    <dbReference type="NCBI Taxonomy" id="400727"/>
    <lineage>
        <taxon>Eukaryota</taxon>
        <taxon>Metazoa</taxon>
        <taxon>Spiralia</taxon>
        <taxon>Lophotrochozoa</taxon>
        <taxon>Mollusca</taxon>
        <taxon>Gastropoda</taxon>
        <taxon>Caenogastropoda</taxon>
        <taxon>Architaenioglossa</taxon>
        <taxon>Ampullarioidea</taxon>
        <taxon>Ampullariidae</taxon>
        <taxon>Pomacea</taxon>
    </lineage>
</organism>
<dbReference type="AlphaFoldDB" id="A0A2T7NFZ5"/>
<dbReference type="InterPro" id="IPR048795">
    <property type="entry name" value="PWP3A_3B_4_C"/>
</dbReference>
<dbReference type="InterPro" id="IPR000313">
    <property type="entry name" value="PWWP_dom"/>
</dbReference>
<evidence type="ECO:0000259" key="3">
    <source>
        <dbReference type="Pfam" id="PF20886"/>
    </source>
</evidence>
<feature type="compositionally biased region" description="Low complexity" evidence="1">
    <location>
        <begin position="40"/>
        <end position="61"/>
    </location>
</feature>
<dbReference type="InterPro" id="IPR035504">
    <property type="entry name" value="MUM1-like_PWWP"/>
</dbReference>
<dbReference type="Pfam" id="PF00855">
    <property type="entry name" value="PWWP"/>
    <property type="match status" value="1"/>
</dbReference>
<evidence type="ECO:0000256" key="1">
    <source>
        <dbReference type="SAM" id="MobiDB-lite"/>
    </source>
</evidence>
<dbReference type="OrthoDB" id="10013064at2759"/>
<keyword evidence="5" id="KW-1185">Reference proteome</keyword>
<proteinExistence type="predicted"/>
<comment type="caution">
    <text evidence="4">The sequence shown here is derived from an EMBL/GenBank/DDBJ whole genome shotgun (WGS) entry which is preliminary data.</text>
</comment>
<dbReference type="Pfam" id="PF20886">
    <property type="entry name" value="PWP3A-B_C"/>
    <property type="match status" value="1"/>
</dbReference>
<evidence type="ECO:0000259" key="2">
    <source>
        <dbReference type="Pfam" id="PF00855"/>
    </source>
</evidence>
<dbReference type="PANTHER" id="PTHR31333:SF6">
    <property type="entry name" value="MUM1 LIKE 1"/>
    <property type="match status" value="1"/>
</dbReference>
<dbReference type="Proteomes" id="UP000245119">
    <property type="component" value="Linkage Group LG13"/>
</dbReference>
<accession>A0A2T7NFZ5</accession>
<dbReference type="PANTHER" id="PTHR31333">
    <property type="entry name" value="PWWP DOMAIN-CONTAINING DNA REPAIR FACTOR 3 FAMILY MEMBER"/>
    <property type="match status" value="1"/>
</dbReference>
<reference evidence="4 5" key="1">
    <citation type="submission" date="2018-04" db="EMBL/GenBank/DDBJ databases">
        <title>The genome of golden apple snail Pomacea canaliculata provides insight into stress tolerance and invasive adaptation.</title>
        <authorList>
            <person name="Liu C."/>
            <person name="Liu B."/>
            <person name="Ren Y."/>
            <person name="Zhang Y."/>
            <person name="Wang H."/>
            <person name="Li S."/>
            <person name="Jiang F."/>
            <person name="Yin L."/>
            <person name="Zhang G."/>
            <person name="Qian W."/>
            <person name="Fan W."/>
        </authorList>
    </citation>
    <scope>NUCLEOTIDE SEQUENCE [LARGE SCALE GENOMIC DNA]</scope>
    <source>
        <strain evidence="4">SZHN2017</strain>
        <tissue evidence="4">Muscle</tissue>
    </source>
</reference>
<feature type="domain" description="PWWP" evidence="2">
    <location>
        <begin position="150"/>
        <end position="238"/>
    </location>
</feature>
<dbReference type="EMBL" id="PZQS01000013">
    <property type="protein sequence ID" value="PVD20093.1"/>
    <property type="molecule type" value="Genomic_DNA"/>
</dbReference>
<dbReference type="SUPFAM" id="SSF63748">
    <property type="entry name" value="Tudor/PWWP/MBT"/>
    <property type="match status" value="1"/>
</dbReference>
<dbReference type="STRING" id="400727.A0A2T7NFZ5"/>
<feature type="compositionally biased region" description="Polar residues" evidence="1">
    <location>
        <begin position="111"/>
        <end position="124"/>
    </location>
</feature>
<feature type="compositionally biased region" description="Polar residues" evidence="1">
    <location>
        <begin position="268"/>
        <end position="285"/>
    </location>
</feature>
<feature type="compositionally biased region" description="Polar residues" evidence="1">
    <location>
        <begin position="76"/>
        <end position="92"/>
    </location>
</feature>
<feature type="domain" description="PWWP" evidence="3">
    <location>
        <begin position="320"/>
        <end position="455"/>
    </location>
</feature>
<feature type="region of interest" description="Disordered" evidence="1">
    <location>
        <begin position="40"/>
        <end position="92"/>
    </location>
</feature>
<dbReference type="InterPro" id="IPR040263">
    <property type="entry name" value="PWP3A_3B_4"/>
</dbReference>
<name>A0A2T7NFZ5_POMCA</name>
<evidence type="ECO:0000313" key="4">
    <source>
        <dbReference type="EMBL" id="PVD20093.1"/>
    </source>
</evidence>
<feature type="region of interest" description="Disordered" evidence="1">
    <location>
        <begin position="268"/>
        <end position="329"/>
    </location>
</feature>
<protein>
    <submittedName>
        <fullName evidence="4">Uncharacterized protein</fullName>
    </submittedName>
</protein>
<dbReference type="Gene3D" id="2.30.30.140">
    <property type="match status" value="1"/>
</dbReference>
<sequence length="466" mass="52513">MFELTPAVSILSKRLCAKGENVSYRRTSVGMWVLVLGTSKSNGDSSSSTSPPSKAASAAVSLIEKKTEEALPSVGKTGSLSPQLPKACTSNPKSLHLDHVFSIKRSRNSSEKPSLPSTDLSQAPQPLPPDPGTAQSKPSRLLSKALPQKGDPVWVKHRNYNFWPCLVLSSNHKTKKINVLFLDQTNGINVRLGERIYLKYNRKKVLPYNHQNKKQFEAEGSSLTGPLQKSFQAAILNMEDYLTKRALGHITPYHHFFGDTSASSSGLVGDSMSNVTHGNEGSLSETNDKQEENRPLNCTADTTTPANKCRNPTRKRTLTPDERRERRKKTNEPLVDYICAEDMKDYLFKIWKRHIPSERHEKFFKGQKERRELQETSFGPIDDDDQLDKIIENLGQWWQEASGETIPNTDYLFGVWLPEAIVKGLCKFKKVGMTKAWEYFRQGIKLSKVERKEIQDSLLGRIIHTT</sequence>
<dbReference type="CDD" id="cd06080">
    <property type="entry name" value="PWWP_MUM1-like"/>
    <property type="match status" value="1"/>
</dbReference>
<feature type="region of interest" description="Disordered" evidence="1">
    <location>
        <begin position="106"/>
        <end position="139"/>
    </location>
</feature>